<dbReference type="Proteomes" id="UP000324222">
    <property type="component" value="Unassembled WGS sequence"/>
</dbReference>
<keyword evidence="2" id="KW-0677">Repeat</keyword>
<dbReference type="PANTHER" id="PTHR24379">
    <property type="entry name" value="KRAB AND ZINC FINGER DOMAIN-CONTAINING"/>
    <property type="match status" value="1"/>
</dbReference>
<evidence type="ECO:0000313" key="5">
    <source>
        <dbReference type="EMBL" id="MPC11929.1"/>
    </source>
</evidence>
<keyword evidence="3" id="KW-0863">Zinc-finger</keyword>
<evidence type="ECO:0000313" key="6">
    <source>
        <dbReference type="Proteomes" id="UP000324222"/>
    </source>
</evidence>
<name>A0A5B7CQY6_PORTR</name>
<evidence type="ECO:0000256" key="2">
    <source>
        <dbReference type="ARBA" id="ARBA00022737"/>
    </source>
</evidence>
<dbReference type="SUPFAM" id="SSF57667">
    <property type="entry name" value="beta-beta-alpha zinc fingers"/>
    <property type="match status" value="2"/>
</dbReference>
<accession>A0A5B7CQY6</accession>
<dbReference type="PANTHER" id="PTHR24379:SF121">
    <property type="entry name" value="C2H2-TYPE DOMAIN-CONTAINING PROTEIN"/>
    <property type="match status" value="1"/>
</dbReference>
<dbReference type="OrthoDB" id="6330646at2759"/>
<protein>
    <submittedName>
        <fullName evidence="5">Zinc finger protein 37</fullName>
    </submittedName>
</protein>
<keyword evidence="4" id="KW-0862">Zinc</keyword>
<gene>
    <name evidence="5" type="primary">ZFP37_2</name>
    <name evidence="5" type="ORF">E2C01_004605</name>
</gene>
<organism evidence="5 6">
    <name type="scientific">Portunus trituberculatus</name>
    <name type="common">Swimming crab</name>
    <name type="synonym">Neptunus trituberculatus</name>
    <dbReference type="NCBI Taxonomy" id="210409"/>
    <lineage>
        <taxon>Eukaryota</taxon>
        <taxon>Metazoa</taxon>
        <taxon>Ecdysozoa</taxon>
        <taxon>Arthropoda</taxon>
        <taxon>Crustacea</taxon>
        <taxon>Multicrustacea</taxon>
        <taxon>Malacostraca</taxon>
        <taxon>Eumalacostraca</taxon>
        <taxon>Eucarida</taxon>
        <taxon>Decapoda</taxon>
        <taxon>Pleocyemata</taxon>
        <taxon>Brachyura</taxon>
        <taxon>Eubrachyura</taxon>
        <taxon>Portunoidea</taxon>
        <taxon>Portunidae</taxon>
        <taxon>Portuninae</taxon>
        <taxon>Portunus</taxon>
    </lineage>
</organism>
<dbReference type="InterPro" id="IPR036236">
    <property type="entry name" value="Znf_C2H2_sf"/>
</dbReference>
<dbReference type="GO" id="GO:0008270">
    <property type="term" value="F:zinc ion binding"/>
    <property type="evidence" value="ECO:0007669"/>
    <property type="project" value="UniProtKB-KW"/>
</dbReference>
<reference evidence="5 6" key="1">
    <citation type="submission" date="2019-05" db="EMBL/GenBank/DDBJ databases">
        <title>Another draft genome of Portunus trituberculatus and its Hox gene families provides insights of decapod evolution.</title>
        <authorList>
            <person name="Jeong J.-H."/>
            <person name="Song I."/>
            <person name="Kim S."/>
            <person name="Choi T."/>
            <person name="Kim D."/>
            <person name="Ryu S."/>
            <person name="Kim W."/>
        </authorList>
    </citation>
    <scope>NUCLEOTIDE SEQUENCE [LARGE SCALE GENOMIC DNA]</scope>
    <source>
        <tissue evidence="5">Muscle</tissue>
    </source>
</reference>
<dbReference type="AlphaFoldDB" id="A0A5B7CQY6"/>
<dbReference type="Gene3D" id="3.30.160.60">
    <property type="entry name" value="Classic Zinc Finger"/>
    <property type="match status" value="1"/>
</dbReference>
<evidence type="ECO:0000256" key="1">
    <source>
        <dbReference type="ARBA" id="ARBA00022723"/>
    </source>
</evidence>
<sequence length="195" mass="22410">MYYFKMLEPAWCEAGLKCVSAGSHCQPVFLFPGTILACLLEPDQVRVQWAAALPATNHPGQLPRASCRIGCNVSRLNTTMSAMQQQQLSASGLRILECQEYGKKFKTEVEVTIHILRHSDVNDVKNYECEECDIKFITKFEFTIHNLPYSSVKNYEYQECGKRLKSRGEVTIHTLTLSDVRDHKYHEWQEIYLKG</sequence>
<comment type="caution">
    <text evidence="5">The sequence shown here is derived from an EMBL/GenBank/DDBJ whole genome shotgun (WGS) entry which is preliminary data.</text>
</comment>
<keyword evidence="1" id="KW-0479">Metal-binding</keyword>
<dbReference type="EMBL" id="VSRR010000188">
    <property type="protein sequence ID" value="MPC11929.1"/>
    <property type="molecule type" value="Genomic_DNA"/>
</dbReference>
<keyword evidence="6" id="KW-1185">Reference proteome</keyword>
<proteinExistence type="predicted"/>
<evidence type="ECO:0000256" key="4">
    <source>
        <dbReference type="ARBA" id="ARBA00022833"/>
    </source>
</evidence>
<evidence type="ECO:0000256" key="3">
    <source>
        <dbReference type="ARBA" id="ARBA00022771"/>
    </source>
</evidence>